<dbReference type="InterPro" id="IPR013762">
    <property type="entry name" value="Integrase-like_cat_sf"/>
</dbReference>
<organism evidence="2">
    <name type="scientific">Haptolina ericina</name>
    <dbReference type="NCBI Taxonomy" id="156174"/>
    <lineage>
        <taxon>Eukaryota</taxon>
        <taxon>Haptista</taxon>
        <taxon>Haptophyta</taxon>
        <taxon>Prymnesiophyceae</taxon>
        <taxon>Prymnesiales</taxon>
        <taxon>Prymnesiaceae</taxon>
        <taxon>Haptolina</taxon>
    </lineage>
</organism>
<sequence length="616" mass="68336">MSLPVSPPAFVTVAPWRALARESRDNQGEEEREREKRMAAPPVVVERFRVEHGAGFTMCVVSLVDRRAAGNRIVRFVYQRHLEAVLYGRIEGSSGPLWKLLNQTGMSSTTLSICKQSVTAGTITDTEYNAIMSEFKASLPSDMVDPSSLGRIRHCTILPIAAAATIVRNFGRSGAAIAWLRAFNQPVPQAWELREEQEANEAASEVDLLLNDQLDELGFEAEDMSFADELKQMAVFSTDGEDEERLKTYILERVPSVLKSDLDAYILHRTATFAARRQGGAVQSISAEADRTAVLRFFGYLDRLQRVPQGANLSISLLLRADVGDLAQGYAAWLQNTQQCKFSTIANYINGLVSLTTYAYANFEPDAEVLNMEPNPLTQLINLRGQAEKASKTQQMYEKRVGGWLEWEDVQKARVAAMTKLNDAAQTGTPAAKRSVLRDAAALSLLSLIPPDRVGCIRKLRLGHTLVRKQGGGWKMDLSRQRDGHKTSRFCERGTHPHTHTPTCLALLALLIDCVLIATDGPFAASLPDALTPILDKYANTLELEFGGESAFLFHPPQGSVDRVMESSAWSMWVKRLFKRYTGTEVAPKTLRSVFITWLRDQTAAPDILKSVAHVR</sequence>
<dbReference type="EMBL" id="HBHX01017354">
    <property type="protein sequence ID" value="CAE0109036.1"/>
    <property type="molecule type" value="Transcribed_RNA"/>
</dbReference>
<name>A0A7S3AM76_9EUKA</name>
<gene>
    <name evidence="2" type="ORF">HERI1096_LOCUS9696</name>
</gene>
<dbReference type="InterPro" id="IPR011010">
    <property type="entry name" value="DNA_brk_join_enz"/>
</dbReference>
<dbReference type="AlphaFoldDB" id="A0A7S3AM76"/>
<evidence type="ECO:0000256" key="1">
    <source>
        <dbReference type="ARBA" id="ARBA00023172"/>
    </source>
</evidence>
<keyword evidence="1" id="KW-0233">DNA recombination</keyword>
<accession>A0A7S3AM76</accession>
<dbReference type="GO" id="GO:0006310">
    <property type="term" value="P:DNA recombination"/>
    <property type="evidence" value="ECO:0007669"/>
    <property type="project" value="UniProtKB-KW"/>
</dbReference>
<dbReference type="GO" id="GO:0003677">
    <property type="term" value="F:DNA binding"/>
    <property type="evidence" value="ECO:0007669"/>
    <property type="project" value="InterPro"/>
</dbReference>
<evidence type="ECO:0000313" key="2">
    <source>
        <dbReference type="EMBL" id="CAE0109036.1"/>
    </source>
</evidence>
<reference evidence="2" key="1">
    <citation type="submission" date="2021-01" db="EMBL/GenBank/DDBJ databases">
        <authorList>
            <person name="Corre E."/>
            <person name="Pelletier E."/>
            <person name="Niang G."/>
            <person name="Scheremetjew M."/>
            <person name="Finn R."/>
            <person name="Kale V."/>
            <person name="Holt S."/>
            <person name="Cochrane G."/>
            <person name="Meng A."/>
            <person name="Brown T."/>
            <person name="Cohen L."/>
        </authorList>
    </citation>
    <scope>NUCLEOTIDE SEQUENCE</scope>
    <source>
        <strain evidence="2">CCMP281</strain>
    </source>
</reference>
<proteinExistence type="predicted"/>
<dbReference type="GO" id="GO:0015074">
    <property type="term" value="P:DNA integration"/>
    <property type="evidence" value="ECO:0007669"/>
    <property type="project" value="InterPro"/>
</dbReference>
<dbReference type="SUPFAM" id="SSF56349">
    <property type="entry name" value="DNA breaking-rejoining enzymes"/>
    <property type="match status" value="1"/>
</dbReference>
<dbReference type="Gene3D" id="1.10.443.10">
    <property type="entry name" value="Intergrase catalytic core"/>
    <property type="match status" value="1"/>
</dbReference>
<protein>
    <submittedName>
        <fullName evidence="2">Uncharacterized protein</fullName>
    </submittedName>
</protein>